<keyword evidence="2 7" id="KW-0813">Transport</keyword>
<evidence type="ECO:0000256" key="7">
    <source>
        <dbReference type="RuleBase" id="RU363032"/>
    </source>
</evidence>
<dbReference type="PANTHER" id="PTHR43744:SF8">
    <property type="entry name" value="SN-GLYCEROL-3-PHOSPHATE TRANSPORT SYSTEM PERMEASE PROTEIN UGPE"/>
    <property type="match status" value="1"/>
</dbReference>
<feature type="transmembrane region" description="Helical" evidence="7">
    <location>
        <begin position="247"/>
        <end position="268"/>
    </location>
</feature>
<comment type="similarity">
    <text evidence="7">Belongs to the binding-protein-dependent transport system permease family.</text>
</comment>
<keyword evidence="6 7" id="KW-0472">Membrane</keyword>
<evidence type="ECO:0000256" key="5">
    <source>
        <dbReference type="ARBA" id="ARBA00022989"/>
    </source>
</evidence>
<dbReference type="SUPFAM" id="SSF161098">
    <property type="entry name" value="MetI-like"/>
    <property type="match status" value="1"/>
</dbReference>
<dbReference type="STRING" id="1236973.JCM9157_4658"/>
<keyword evidence="4 7" id="KW-0812">Transmembrane</keyword>
<dbReference type="RefSeq" id="WP_035668078.1">
    <property type="nucleotide sequence ID" value="NZ_BAUV01000069.1"/>
</dbReference>
<protein>
    <submittedName>
        <fullName evidence="9">L-arabinose transport system permease protein araQ</fullName>
    </submittedName>
</protein>
<keyword evidence="3" id="KW-1003">Cell membrane</keyword>
<keyword evidence="5 7" id="KW-1133">Transmembrane helix</keyword>
<feature type="transmembrane region" description="Helical" evidence="7">
    <location>
        <begin position="113"/>
        <end position="137"/>
    </location>
</feature>
<dbReference type="OrthoDB" id="9771544at2"/>
<feature type="transmembrane region" description="Helical" evidence="7">
    <location>
        <begin position="188"/>
        <end position="214"/>
    </location>
</feature>
<dbReference type="InterPro" id="IPR035906">
    <property type="entry name" value="MetI-like_sf"/>
</dbReference>
<dbReference type="AlphaFoldDB" id="W4QZQ3"/>
<organism evidence="9 10">
    <name type="scientific">Halalkalibacter akibai (strain ATCC 43226 / DSM 21942 / CIP 109018 / JCM 9157 / 1139)</name>
    <name type="common">Bacillus akibai</name>
    <dbReference type="NCBI Taxonomy" id="1236973"/>
    <lineage>
        <taxon>Bacteria</taxon>
        <taxon>Bacillati</taxon>
        <taxon>Bacillota</taxon>
        <taxon>Bacilli</taxon>
        <taxon>Bacillales</taxon>
        <taxon>Bacillaceae</taxon>
        <taxon>Halalkalibacter</taxon>
    </lineage>
</organism>
<keyword evidence="10" id="KW-1185">Reference proteome</keyword>
<comment type="subcellular location">
    <subcellularLocation>
        <location evidence="1 7">Cell membrane</location>
        <topology evidence="1 7">Multi-pass membrane protein</topology>
    </subcellularLocation>
</comment>
<evidence type="ECO:0000313" key="10">
    <source>
        <dbReference type="Proteomes" id="UP000018896"/>
    </source>
</evidence>
<dbReference type="GO" id="GO:0055085">
    <property type="term" value="P:transmembrane transport"/>
    <property type="evidence" value="ECO:0007669"/>
    <property type="project" value="InterPro"/>
</dbReference>
<reference evidence="9 10" key="1">
    <citation type="journal article" date="2014" name="Genome Announc.">
        <title>Draft Genome Sequences of Three Alkaliphilic Bacillus Strains, Bacillus wakoensis JCM 9140T, Bacillus akibai JCM 9157T, and Bacillus hemicellulosilyticus JCM 9152T.</title>
        <authorList>
            <person name="Yuki M."/>
            <person name="Oshima K."/>
            <person name="Suda W."/>
            <person name="Oshida Y."/>
            <person name="Kitamura K."/>
            <person name="Iida T."/>
            <person name="Hattori M."/>
            <person name="Ohkuma M."/>
        </authorList>
    </citation>
    <scope>NUCLEOTIDE SEQUENCE [LARGE SCALE GENOMIC DNA]</scope>
    <source>
        <strain evidence="9 10">JCM 9157</strain>
    </source>
</reference>
<feature type="transmembrane region" description="Helical" evidence="7">
    <location>
        <begin position="149"/>
        <end position="167"/>
    </location>
</feature>
<evidence type="ECO:0000259" key="8">
    <source>
        <dbReference type="PROSITE" id="PS50928"/>
    </source>
</evidence>
<dbReference type="PANTHER" id="PTHR43744">
    <property type="entry name" value="ABC TRANSPORTER PERMEASE PROTEIN MG189-RELATED-RELATED"/>
    <property type="match status" value="1"/>
</dbReference>
<gene>
    <name evidence="9" type="ORF">JCM9157_4658</name>
</gene>
<evidence type="ECO:0000256" key="4">
    <source>
        <dbReference type="ARBA" id="ARBA00022692"/>
    </source>
</evidence>
<comment type="caution">
    <text evidence="9">The sequence shown here is derived from an EMBL/GenBank/DDBJ whole genome shotgun (WGS) entry which is preliminary data.</text>
</comment>
<evidence type="ECO:0000256" key="2">
    <source>
        <dbReference type="ARBA" id="ARBA00022448"/>
    </source>
</evidence>
<dbReference type="Gene3D" id="1.10.3720.10">
    <property type="entry name" value="MetI-like"/>
    <property type="match status" value="1"/>
</dbReference>
<dbReference type="EMBL" id="BAUV01000069">
    <property type="protein sequence ID" value="GAE37382.1"/>
    <property type="molecule type" value="Genomic_DNA"/>
</dbReference>
<evidence type="ECO:0000313" key="9">
    <source>
        <dbReference type="EMBL" id="GAE37382.1"/>
    </source>
</evidence>
<dbReference type="PROSITE" id="PS50928">
    <property type="entry name" value="ABC_TM1"/>
    <property type="match status" value="1"/>
</dbReference>
<name>W4QZQ3_HALA3</name>
<evidence type="ECO:0000256" key="6">
    <source>
        <dbReference type="ARBA" id="ARBA00023136"/>
    </source>
</evidence>
<dbReference type="InterPro" id="IPR000515">
    <property type="entry name" value="MetI-like"/>
</dbReference>
<dbReference type="Pfam" id="PF00528">
    <property type="entry name" value="BPD_transp_1"/>
    <property type="match status" value="1"/>
</dbReference>
<evidence type="ECO:0000256" key="3">
    <source>
        <dbReference type="ARBA" id="ARBA00022475"/>
    </source>
</evidence>
<evidence type="ECO:0000256" key="1">
    <source>
        <dbReference type="ARBA" id="ARBA00004651"/>
    </source>
</evidence>
<feature type="transmembrane region" description="Helical" evidence="7">
    <location>
        <begin position="17"/>
        <end position="38"/>
    </location>
</feature>
<dbReference type="GO" id="GO:0005886">
    <property type="term" value="C:plasma membrane"/>
    <property type="evidence" value="ECO:0007669"/>
    <property type="project" value="UniProtKB-SubCell"/>
</dbReference>
<accession>W4QZQ3</accession>
<dbReference type="eggNOG" id="COG0395">
    <property type="taxonomic scope" value="Bacteria"/>
</dbReference>
<dbReference type="Proteomes" id="UP000018896">
    <property type="component" value="Unassembled WGS sequence"/>
</dbReference>
<feature type="domain" description="ABC transmembrane type-1" evidence="8">
    <location>
        <begin position="78"/>
        <end position="268"/>
    </location>
</feature>
<feature type="transmembrane region" description="Helical" evidence="7">
    <location>
        <begin position="74"/>
        <end position="101"/>
    </location>
</feature>
<proteinExistence type="inferred from homology"/>
<sequence length="283" mass="31949">MAKETIKSGKYFATNKFFVYLFLTVGAIVSLFPFYYMFVMATRLNREINQVPPPFTPGAHLVENFQKVLGSIDFFGAMLNSFIVATSVTVGVLFLCSLAGYAFSKLEFKGKTILFGLILITMMVPPQLGLIPQYYIITTLGWLNDYKAIIVPGLINAFGIFWMRQYIKDGVPFEIIESARIDGCSNFRIYWNIVVPMILPAFATLGIIVFMQVWNDFLWPLVVLRDPSMHTLQVALRALNDARQMDYGMIMSGTFWATVPLIIVFLAFNRLFIASLSEGAVKS</sequence>
<dbReference type="CDD" id="cd06261">
    <property type="entry name" value="TM_PBP2"/>
    <property type="match status" value="1"/>
</dbReference>